<protein>
    <submittedName>
        <fullName evidence="2">Uncharacterized protein</fullName>
    </submittedName>
</protein>
<evidence type="ECO:0000313" key="2">
    <source>
        <dbReference type="EMBL" id="KAB8342988.1"/>
    </source>
</evidence>
<accession>A0A5N6KSN4</accession>
<keyword evidence="3" id="KW-1185">Reference proteome</keyword>
<comment type="caution">
    <text evidence="2">The sequence shown here is derived from an EMBL/GenBank/DDBJ whole genome shotgun (WGS) entry which is preliminary data.</text>
</comment>
<sequence length="50" mass="5386">MRKSEERGWERANTSSHTSQRSDEGCLLMGTAVCNECTPVDTAGPGSREG</sequence>
<proteinExistence type="predicted"/>
<feature type="region of interest" description="Disordered" evidence="1">
    <location>
        <begin position="1"/>
        <end position="25"/>
    </location>
</feature>
<gene>
    <name evidence="2" type="ORF">FH972_022583</name>
</gene>
<dbReference type="Proteomes" id="UP000327013">
    <property type="component" value="Unassembled WGS sequence"/>
</dbReference>
<reference evidence="2 3" key="1">
    <citation type="submission" date="2019-06" db="EMBL/GenBank/DDBJ databases">
        <title>A chromosomal-level reference genome of Carpinus fangiana (Coryloideae, Betulaceae).</title>
        <authorList>
            <person name="Yang X."/>
            <person name="Wang Z."/>
            <person name="Zhang L."/>
            <person name="Hao G."/>
            <person name="Liu J."/>
            <person name="Yang Y."/>
        </authorList>
    </citation>
    <scope>NUCLEOTIDE SEQUENCE [LARGE SCALE GENOMIC DNA]</scope>
    <source>
        <strain evidence="2">Cfa_2016G</strain>
        <tissue evidence="2">Leaf</tissue>
    </source>
</reference>
<dbReference type="EMBL" id="VIBQ01000012">
    <property type="protein sequence ID" value="KAB8342988.1"/>
    <property type="molecule type" value="Genomic_DNA"/>
</dbReference>
<name>A0A5N6KSN4_9ROSI</name>
<dbReference type="OrthoDB" id="6077919at2759"/>
<evidence type="ECO:0000256" key="1">
    <source>
        <dbReference type="SAM" id="MobiDB-lite"/>
    </source>
</evidence>
<feature type="compositionally biased region" description="Basic and acidic residues" evidence="1">
    <location>
        <begin position="1"/>
        <end position="10"/>
    </location>
</feature>
<dbReference type="AlphaFoldDB" id="A0A5N6KSN4"/>
<evidence type="ECO:0000313" key="3">
    <source>
        <dbReference type="Proteomes" id="UP000327013"/>
    </source>
</evidence>
<organism evidence="2 3">
    <name type="scientific">Carpinus fangiana</name>
    <dbReference type="NCBI Taxonomy" id="176857"/>
    <lineage>
        <taxon>Eukaryota</taxon>
        <taxon>Viridiplantae</taxon>
        <taxon>Streptophyta</taxon>
        <taxon>Embryophyta</taxon>
        <taxon>Tracheophyta</taxon>
        <taxon>Spermatophyta</taxon>
        <taxon>Magnoliopsida</taxon>
        <taxon>eudicotyledons</taxon>
        <taxon>Gunneridae</taxon>
        <taxon>Pentapetalae</taxon>
        <taxon>rosids</taxon>
        <taxon>fabids</taxon>
        <taxon>Fagales</taxon>
        <taxon>Betulaceae</taxon>
        <taxon>Carpinus</taxon>
    </lineage>
</organism>